<name>A0ABS5QPA2_9LACO</name>
<dbReference type="InterPro" id="IPR003231">
    <property type="entry name" value="ACP"/>
</dbReference>
<comment type="caution">
    <text evidence="9">The sequence shown here is derived from an EMBL/GenBank/DDBJ whole genome shotgun (WGS) entry which is preliminary data.</text>
</comment>
<evidence type="ECO:0000313" key="10">
    <source>
        <dbReference type="Proteomes" id="UP001519418"/>
    </source>
</evidence>
<comment type="pathway">
    <text evidence="7">Lipid metabolism; fatty acid biosynthesis.</text>
</comment>
<gene>
    <name evidence="7" type="primary">acpP</name>
    <name evidence="9" type="ORF">G6R27_02810</name>
</gene>
<keyword evidence="6 7" id="KW-0275">Fatty acid biosynthesis</keyword>
<keyword evidence="5 7" id="KW-0443">Lipid metabolism</keyword>
<dbReference type="InterPro" id="IPR009081">
    <property type="entry name" value="PP-bd_ACP"/>
</dbReference>
<evidence type="ECO:0000256" key="2">
    <source>
        <dbReference type="ARBA" id="ARBA00022516"/>
    </source>
</evidence>
<evidence type="ECO:0000256" key="7">
    <source>
        <dbReference type="HAMAP-Rule" id="MF_01217"/>
    </source>
</evidence>
<organism evidence="9 10">
    <name type="scientific">Fructobacillus papyriferae</name>
    <dbReference type="NCBI Taxonomy" id="2713171"/>
    <lineage>
        <taxon>Bacteria</taxon>
        <taxon>Bacillati</taxon>
        <taxon>Bacillota</taxon>
        <taxon>Bacilli</taxon>
        <taxon>Lactobacillales</taxon>
        <taxon>Lactobacillaceae</taxon>
        <taxon>Fructobacillus</taxon>
    </lineage>
</organism>
<evidence type="ECO:0000259" key="8">
    <source>
        <dbReference type="PROSITE" id="PS50075"/>
    </source>
</evidence>
<dbReference type="EMBL" id="JAAMFI010000001">
    <property type="protein sequence ID" value="MBS9334971.1"/>
    <property type="molecule type" value="Genomic_DNA"/>
</dbReference>
<evidence type="ECO:0000256" key="4">
    <source>
        <dbReference type="ARBA" id="ARBA00022832"/>
    </source>
</evidence>
<evidence type="ECO:0000256" key="3">
    <source>
        <dbReference type="ARBA" id="ARBA00022553"/>
    </source>
</evidence>
<dbReference type="Proteomes" id="UP001519418">
    <property type="component" value="Unassembled WGS sequence"/>
</dbReference>
<accession>A0ABS5QPA2</accession>
<feature type="modified residue" description="O-(pantetheine 4'-phosphoryl)serine" evidence="7">
    <location>
        <position position="41"/>
    </location>
</feature>
<protein>
    <recommendedName>
        <fullName evidence="7">Acyl carrier protein</fullName>
        <shortName evidence="7">ACP</shortName>
    </recommendedName>
</protein>
<dbReference type="InterPro" id="IPR006162">
    <property type="entry name" value="Ppantetheine_attach_site"/>
</dbReference>
<dbReference type="SUPFAM" id="SSF47336">
    <property type="entry name" value="ACP-like"/>
    <property type="match status" value="1"/>
</dbReference>
<keyword evidence="4 7" id="KW-0276">Fatty acid metabolism</keyword>
<keyword evidence="2 7" id="KW-0444">Lipid biosynthesis</keyword>
<dbReference type="RefSeq" id="WP_213819561.1">
    <property type="nucleotide sequence ID" value="NZ_JAAMFI010000001.1"/>
</dbReference>
<evidence type="ECO:0000256" key="6">
    <source>
        <dbReference type="ARBA" id="ARBA00023160"/>
    </source>
</evidence>
<dbReference type="NCBIfam" id="NF002150">
    <property type="entry name" value="PRK00982.1-4"/>
    <property type="match status" value="1"/>
</dbReference>
<sequence>MALSKEQIYAKLEDEVAKRFEVSKDKIQGDHDFVKEIGADSIDVVELVVEVEDEFDIEIPDEDLDELTSLNKVTDYIYAHESKSK</sequence>
<dbReference type="PROSITE" id="PS00012">
    <property type="entry name" value="PHOSPHOPANTETHEINE"/>
    <property type="match status" value="1"/>
</dbReference>
<evidence type="ECO:0000256" key="1">
    <source>
        <dbReference type="ARBA" id="ARBA00022450"/>
    </source>
</evidence>
<dbReference type="PANTHER" id="PTHR20863">
    <property type="entry name" value="ACYL CARRIER PROTEIN"/>
    <property type="match status" value="1"/>
</dbReference>
<reference evidence="9 10" key="1">
    <citation type="submission" date="2020-02" db="EMBL/GenBank/DDBJ databases">
        <title>Fructobacillus sp. isolated from paper mulberry of Taiwan.</title>
        <authorList>
            <person name="Lin S.-T."/>
        </authorList>
    </citation>
    <scope>NUCLEOTIDE SEQUENCE [LARGE SCALE GENOMIC DNA]</scope>
    <source>
        <strain evidence="9 10">M1-10</strain>
    </source>
</reference>
<dbReference type="Pfam" id="PF00550">
    <property type="entry name" value="PP-binding"/>
    <property type="match status" value="1"/>
</dbReference>
<comment type="similarity">
    <text evidence="7">Belongs to the acyl carrier protein (ACP) family.</text>
</comment>
<dbReference type="HAMAP" id="MF_01217">
    <property type="entry name" value="Acyl_carrier"/>
    <property type="match status" value="1"/>
</dbReference>
<dbReference type="PANTHER" id="PTHR20863:SF76">
    <property type="entry name" value="CARRIER DOMAIN-CONTAINING PROTEIN"/>
    <property type="match status" value="1"/>
</dbReference>
<dbReference type="InterPro" id="IPR036736">
    <property type="entry name" value="ACP-like_sf"/>
</dbReference>
<feature type="domain" description="Carrier" evidence="8">
    <location>
        <begin position="6"/>
        <end position="81"/>
    </location>
</feature>
<dbReference type="PROSITE" id="PS50075">
    <property type="entry name" value="CARRIER"/>
    <property type="match status" value="1"/>
</dbReference>
<comment type="PTM">
    <text evidence="7">4'-phosphopantetheine is transferred from CoA to a specific serine of apo-ACP by AcpS. This modification is essential for activity because fatty acids are bound in thioester linkage to the sulfhydryl of the prosthetic group.</text>
</comment>
<keyword evidence="3 7" id="KW-0597">Phosphoprotein</keyword>
<evidence type="ECO:0000313" key="9">
    <source>
        <dbReference type="EMBL" id="MBS9334971.1"/>
    </source>
</evidence>
<keyword evidence="7" id="KW-0963">Cytoplasm</keyword>
<keyword evidence="10" id="KW-1185">Reference proteome</keyword>
<evidence type="ECO:0000256" key="5">
    <source>
        <dbReference type="ARBA" id="ARBA00023098"/>
    </source>
</evidence>
<comment type="function">
    <text evidence="7">Carrier of the growing fatty acid chain in fatty acid biosynthesis.</text>
</comment>
<proteinExistence type="inferred from homology"/>
<dbReference type="Gene3D" id="1.10.1200.10">
    <property type="entry name" value="ACP-like"/>
    <property type="match status" value="1"/>
</dbReference>
<keyword evidence="1 7" id="KW-0596">Phosphopantetheine</keyword>
<comment type="subcellular location">
    <subcellularLocation>
        <location evidence="7">Cytoplasm</location>
    </subcellularLocation>
</comment>